<comment type="caution">
    <text evidence="3">The sequence shown here is derived from an EMBL/GenBank/DDBJ whole genome shotgun (WGS) entry which is preliminary data.</text>
</comment>
<dbReference type="AlphaFoldDB" id="A0A1F4Q100"/>
<protein>
    <recommendedName>
        <fullName evidence="2">Transposase IS204/IS1001/IS1096/IS1165 DDE domain-containing protein</fullName>
    </recommendedName>
</protein>
<evidence type="ECO:0000313" key="3">
    <source>
        <dbReference type="EMBL" id="OGB89713.1"/>
    </source>
</evidence>
<dbReference type="NCBIfam" id="NF033550">
    <property type="entry name" value="transpos_ISL3"/>
    <property type="match status" value="1"/>
</dbReference>
<reference evidence="3 4" key="1">
    <citation type="journal article" date="2016" name="Nat. Commun.">
        <title>Thousands of microbial genomes shed light on interconnected biogeochemical processes in an aquifer system.</title>
        <authorList>
            <person name="Anantharaman K."/>
            <person name="Brown C.T."/>
            <person name="Hug L.A."/>
            <person name="Sharon I."/>
            <person name="Castelle C.J."/>
            <person name="Probst A.J."/>
            <person name="Thomas B.C."/>
            <person name="Singh A."/>
            <person name="Wilkins M.J."/>
            <person name="Karaoz U."/>
            <person name="Brodie E.L."/>
            <person name="Williams K.H."/>
            <person name="Hubbard S.S."/>
            <person name="Banfield J.F."/>
        </authorList>
    </citation>
    <scope>NUCLEOTIDE SEQUENCE [LARGE SCALE GENOMIC DNA]</scope>
</reference>
<organism evidence="3 4">
    <name type="scientific">candidate division WOR-1 bacterium RIFCSPHIGHO2_01_FULL_53_15</name>
    <dbReference type="NCBI Taxonomy" id="1802564"/>
    <lineage>
        <taxon>Bacteria</taxon>
        <taxon>Bacillati</taxon>
        <taxon>Saganbacteria</taxon>
    </lineage>
</organism>
<evidence type="ECO:0000256" key="1">
    <source>
        <dbReference type="SAM" id="Phobius"/>
    </source>
</evidence>
<dbReference type="InterPro" id="IPR047951">
    <property type="entry name" value="Transpos_ISL3"/>
</dbReference>
<dbReference type="EMBL" id="METM01000021">
    <property type="protein sequence ID" value="OGB89713.1"/>
    <property type="molecule type" value="Genomic_DNA"/>
</dbReference>
<gene>
    <name evidence="3" type="ORF">A2625_06295</name>
</gene>
<proteinExistence type="predicted"/>
<name>A0A1F4Q100_UNCSA</name>
<keyword evidence="1" id="KW-1133">Transmembrane helix</keyword>
<dbReference type="Proteomes" id="UP000178724">
    <property type="component" value="Unassembled WGS sequence"/>
</dbReference>
<dbReference type="PANTHER" id="PTHR33498">
    <property type="entry name" value="TRANSPOSASE FOR INSERTION SEQUENCE ELEMENT IS1557"/>
    <property type="match status" value="1"/>
</dbReference>
<sequence>MKNDIAKIFGLQAFWIRAIILQPKAIEIEVELKKKHRCCPRCGKKADYCHQAGRLRLVKHHLWGERIVYLKGRKSRWQCSRCGKPFTEQWPGLKQWSRKTETAEYQLLNLLKGKSFRQLRVENGISDHEARYLLAKVDTEPNWQEEKKLKRIKLGVDEHSFRGNDLVITITNLSQRRLKAILPDDRQASLRQWLRAVPKPIKRNISEVCIDMKELFRSALEQELPGASIVVDHFHVIQDANRRLGEARRLEQEMQGRKHIGKRWWFIKGRENLRGWEKQALDDLLKRYPELKSFYYFKEQLRLFYKAKTREEAVTLLSRIILNMECSDDAAINQWGNTLKRWRMYILNYFISKTTNAFTEGAHTKIKMIKRQSYGFRNVQVYIRKMMLAFIPIAYLGGLIWHTVC</sequence>
<feature type="transmembrane region" description="Helical" evidence="1">
    <location>
        <begin position="386"/>
        <end position="404"/>
    </location>
</feature>
<accession>A0A1F4Q100</accession>
<dbReference type="Pfam" id="PF01610">
    <property type="entry name" value="DDE_Tnp_ISL3"/>
    <property type="match status" value="1"/>
</dbReference>
<evidence type="ECO:0000259" key="2">
    <source>
        <dbReference type="Pfam" id="PF01610"/>
    </source>
</evidence>
<dbReference type="InterPro" id="IPR002560">
    <property type="entry name" value="Transposase_DDE"/>
</dbReference>
<keyword evidence="1" id="KW-0812">Transmembrane</keyword>
<feature type="domain" description="Transposase IS204/IS1001/IS1096/IS1165 DDE" evidence="2">
    <location>
        <begin position="154"/>
        <end position="385"/>
    </location>
</feature>
<evidence type="ECO:0000313" key="4">
    <source>
        <dbReference type="Proteomes" id="UP000178724"/>
    </source>
</evidence>
<keyword evidence="1" id="KW-0472">Membrane</keyword>
<dbReference type="PANTHER" id="PTHR33498:SF1">
    <property type="entry name" value="TRANSPOSASE FOR INSERTION SEQUENCE ELEMENT IS1557"/>
    <property type="match status" value="1"/>
</dbReference>